<dbReference type="CDD" id="cd07341">
    <property type="entry name" value="M56_BlaR1_MecR1_like"/>
    <property type="match status" value="1"/>
</dbReference>
<protein>
    <submittedName>
        <fullName evidence="5">Regulatory protein BlaR1</fullName>
    </submittedName>
</protein>
<accession>A0A1P8WK41</accession>
<dbReference type="PANTHER" id="PTHR34978:SF3">
    <property type="entry name" value="SLR0241 PROTEIN"/>
    <property type="match status" value="1"/>
</dbReference>
<feature type="transmembrane region" description="Helical" evidence="2">
    <location>
        <begin position="134"/>
        <end position="155"/>
    </location>
</feature>
<feature type="domain" description="Peptidase M56" evidence="3">
    <location>
        <begin position="125"/>
        <end position="328"/>
    </location>
</feature>
<dbReference type="Pfam" id="PF07596">
    <property type="entry name" value="SBP_bac_10"/>
    <property type="match status" value="2"/>
</dbReference>
<evidence type="ECO:0000259" key="3">
    <source>
        <dbReference type="Pfam" id="PF05569"/>
    </source>
</evidence>
<dbReference type="OrthoDB" id="285651at2"/>
<dbReference type="InterPro" id="IPR045584">
    <property type="entry name" value="Pilin-like"/>
</dbReference>
<name>A0A1P8WK41_9PLAN</name>
<feature type="transmembrane region" description="Helical" evidence="2">
    <location>
        <begin position="6"/>
        <end position="29"/>
    </location>
</feature>
<dbReference type="SUPFAM" id="SSF54523">
    <property type="entry name" value="Pili subunits"/>
    <property type="match status" value="1"/>
</dbReference>
<feature type="domain" description="DUF1559" evidence="4">
    <location>
        <begin position="693"/>
        <end position="837"/>
    </location>
</feature>
<evidence type="ECO:0000313" key="5">
    <source>
        <dbReference type="EMBL" id="APZ94411.1"/>
    </source>
</evidence>
<feature type="transmembrane region" description="Helical" evidence="2">
    <location>
        <begin position="41"/>
        <end position="58"/>
    </location>
</feature>
<evidence type="ECO:0000256" key="2">
    <source>
        <dbReference type="SAM" id="Phobius"/>
    </source>
</evidence>
<reference evidence="5 6" key="1">
    <citation type="journal article" date="2016" name="Front. Microbiol.">
        <title>Fuerstia marisgermanicae gen. nov., sp. nov., an Unusual Member of the Phylum Planctomycetes from the German Wadden Sea.</title>
        <authorList>
            <person name="Kohn T."/>
            <person name="Heuer A."/>
            <person name="Jogler M."/>
            <person name="Vollmers J."/>
            <person name="Boedeker C."/>
            <person name="Bunk B."/>
            <person name="Rast P."/>
            <person name="Borchert D."/>
            <person name="Glockner I."/>
            <person name="Freese H.M."/>
            <person name="Klenk H.P."/>
            <person name="Overmann J."/>
            <person name="Kaster A.K."/>
            <person name="Rohde M."/>
            <person name="Wiegand S."/>
            <person name="Jogler C."/>
        </authorList>
    </citation>
    <scope>NUCLEOTIDE SEQUENCE [LARGE SCALE GENOMIC DNA]</scope>
    <source>
        <strain evidence="5 6">NH11</strain>
    </source>
</reference>
<dbReference type="Gene3D" id="3.30.2010.10">
    <property type="entry name" value="Metalloproteases ('zincins'), catalytic domain"/>
    <property type="match status" value="1"/>
</dbReference>
<dbReference type="STRING" id="1891926.Fuma_04043"/>
<dbReference type="EMBL" id="CP017641">
    <property type="protein sequence ID" value="APZ94411.1"/>
    <property type="molecule type" value="Genomic_DNA"/>
</dbReference>
<dbReference type="Pfam" id="PF05569">
    <property type="entry name" value="Peptidase_M56"/>
    <property type="match status" value="1"/>
</dbReference>
<sequence length="896" mass="97609">MNNLGIAFIWLAMQVTLFCFVVLMVHLVARQRNAGSATPTFTGLLLIIGLTATLLIPMPRWSWNTPSSEKALATSTTNSSQTVATDTEAAPTGATLPPQEMESTFAAAFAGFANTLGRELAPTSDVQSKNGLSWTGWFAVVVLAMVAFGLLRLLVGWVSVRRCLTRSAVINCQSLDETLDVLRAEINCRKPVTILESDELASAATVGWRKPVILLPSSWSDWTPEEQRMVLAHELAHIVADDAAAWMAAQIGLLLHFYHPLVHWLAARLRLEQELAADAKAAELTGGSQSYLVTLAELAVREPHRAVTWPARAFLPTRGTLLRRIEMLRDKPTGTDRSPRWRRHFVIAVTVIAAIFVAGLQRPDSGVAVAQTPAAQAAAPATEAAAFNLDSVPKSVVLLAGIRPFRVAAREEMQPLVKLMEESTVAEKTGIRIADIDQFLIMAVPRANVDRPQLAEPVLELRMLKPTDFSGFMKQHIGVGSTNQSVDGFSVVANNNPVTEHSRCAFMVDERTVLFGPWHALKGILESRRDAEGGPDWMERLQTVDKGDALFAFDVIFLRGEMEQQFRQRPNPMLGMVAPLWQNTNQVIAGAGIGDEMSLSVHGWGDDEAAAEKIQTTLQALIPVANGMLMGAKASAQNAEGPEKKAMTESIAIAENVMPSVKVTRDGNKVTVDATGEGIKLATMTGLLLPAIQASREAALRTQGQNNIKQIFLGLHSYYDVNGSFPPAVLLGPDGKTKYSWRVAILPYIDQANLYNAYDRNEPWDGPNNRKLLDQIPETLRSPKAPKGSLNTSYFALVGEHTAFGNAPGKGRSMLDITDGTSITIMVVETKRETPWTKPEDIPYSADDPLPKFGGYHEGGFQVGIADGRVRFVSENIDMTLLRSLITCDGGEVVNF</sequence>
<evidence type="ECO:0000313" key="6">
    <source>
        <dbReference type="Proteomes" id="UP000187735"/>
    </source>
</evidence>
<proteinExistence type="predicted"/>
<dbReference type="PANTHER" id="PTHR34978">
    <property type="entry name" value="POSSIBLE SENSOR-TRANSDUCER PROTEIN BLAR"/>
    <property type="match status" value="1"/>
</dbReference>
<feature type="domain" description="DUF1559" evidence="4">
    <location>
        <begin position="850"/>
        <end position="879"/>
    </location>
</feature>
<dbReference type="InterPro" id="IPR027558">
    <property type="entry name" value="Pre_pil_HX9DG_C"/>
</dbReference>
<dbReference type="InterPro" id="IPR011453">
    <property type="entry name" value="DUF1559"/>
</dbReference>
<feature type="transmembrane region" description="Helical" evidence="2">
    <location>
        <begin position="345"/>
        <end position="361"/>
    </location>
</feature>
<gene>
    <name evidence="5" type="primary">blaR1_1</name>
    <name evidence="5" type="ORF">Fuma_04043</name>
</gene>
<evidence type="ECO:0000256" key="1">
    <source>
        <dbReference type="SAM" id="MobiDB-lite"/>
    </source>
</evidence>
<keyword evidence="6" id="KW-1185">Reference proteome</keyword>
<feature type="region of interest" description="Disordered" evidence="1">
    <location>
        <begin position="74"/>
        <end position="96"/>
    </location>
</feature>
<evidence type="ECO:0000259" key="4">
    <source>
        <dbReference type="Pfam" id="PF07596"/>
    </source>
</evidence>
<keyword evidence="2" id="KW-1133">Transmembrane helix</keyword>
<dbReference type="InterPro" id="IPR008756">
    <property type="entry name" value="Peptidase_M56"/>
</dbReference>
<dbReference type="InterPro" id="IPR052173">
    <property type="entry name" value="Beta-lactam_resp_regulator"/>
</dbReference>
<dbReference type="Proteomes" id="UP000187735">
    <property type="component" value="Chromosome"/>
</dbReference>
<keyword evidence="2" id="KW-0812">Transmembrane</keyword>
<organism evidence="5 6">
    <name type="scientific">Fuerstiella marisgermanici</name>
    <dbReference type="NCBI Taxonomy" id="1891926"/>
    <lineage>
        <taxon>Bacteria</taxon>
        <taxon>Pseudomonadati</taxon>
        <taxon>Planctomycetota</taxon>
        <taxon>Planctomycetia</taxon>
        <taxon>Planctomycetales</taxon>
        <taxon>Planctomycetaceae</taxon>
        <taxon>Fuerstiella</taxon>
    </lineage>
</organism>
<feature type="compositionally biased region" description="Polar residues" evidence="1">
    <location>
        <begin position="74"/>
        <end position="85"/>
    </location>
</feature>
<dbReference type="NCBIfam" id="TIGR04294">
    <property type="entry name" value="pre_pil_HX9DG"/>
    <property type="match status" value="1"/>
</dbReference>
<dbReference type="RefSeq" id="WP_077025719.1">
    <property type="nucleotide sequence ID" value="NZ_CP017641.1"/>
</dbReference>
<dbReference type="KEGG" id="fmr:Fuma_04043"/>
<dbReference type="AlphaFoldDB" id="A0A1P8WK41"/>
<keyword evidence="2" id="KW-0472">Membrane</keyword>